<accession>A0A218XPI5</accession>
<dbReference type="AlphaFoldDB" id="A0A218XPI5"/>
<dbReference type="EMBL" id="MTKT01001080">
    <property type="protein sequence ID" value="OWM86750.1"/>
    <property type="molecule type" value="Genomic_DNA"/>
</dbReference>
<proteinExistence type="predicted"/>
<reference evidence="3" key="1">
    <citation type="journal article" date="2017" name="Plant J.">
        <title>The pomegranate (Punica granatum L.) genome and the genomics of punicalagin biosynthesis.</title>
        <authorList>
            <person name="Qin G."/>
            <person name="Xu C."/>
            <person name="Ming R."/>
            <person name="Tang H."/>
            <person name="Guyot R."/>
            <person name="Kramer E.M."/>
            <person name="Hu Y."/>
            <person name="Yi X."/>
            <person name="Qi Y."/>
            <person name="Xu X."/>
            <person name="Gao Z."/>
            <person name="Pan H."/>
            <person name="Jian J."/>
            <person name="Tian Y."/>
            <person name="Yue Z."/>
            <person name="Xu Y."/>
        </authorList>
    </citation>
    <scope>NUCLEOTIDE SEQUENCE [LARGE SCALE GENOMIC DNA]</scope>
    <source>
        <strain evidence="3">cv. Dabenzi</strain>
    </source>
</reference>
<comment type="caution">
    <text evidence="1">The sequence shown here is derived from an EMBL/GenBank/DDBJ whole genome shotgun (WGS) entry which is preliminary data.</text>
</comment>
<evidence type="ECO:0000313" key="1">
    <source>
        <dbReference type="EMBL" id="OWM86750.1"/>
    </source>
</evidence>
<evidence type="ECO:0000313" key="3">
    <source>
        <dbReference type="Proteomes" id="UP000197138"/>
    </source>
</evidence>
<dbReference type="PANTHER" id="PTHR47076:SF1">
    <property type="entry name" value="NHL DOMAIN PROTEIN"/>
    <property type="match status" value="1"/>
</dbReference>
<dbReference type="STRING" id="22663.A0A218XPI5"/>
<dbReference type="Proteomes" id="UP000197138">
    <property type="component" value="Unassembled WGS sequence"/>
</dbReference>
<evidence type="ECO:0000313" key="2">
    <source>
        <dbReference type="EMBL" id="PKI47085.1"/>
    </source>
</evidence>
<sequence length="150" mass="16907">MAAKNDNMGFVSESLPLNRSFDCEEDFEEAGTFSGCRCVGGLCIRIWPRRKRSALLGDLLSHRPGEAPEGRFIEEDVGKVARPGSGGLSSPKWKMFIRRFRFGSRKKRTAKFHYDAKTYALNFDDGVEREDGYYFSFSSRYAAPPRTSAG</sequence>
<reference evidence="1" key="2">
    <citation type="submission" date="2017-06" db="EMBL/GenBank/DDBJ databases">
        <title>The pomegranate genome and the genomics of punicalagin biosynthesis.</title>
        <authorList>
            <person name="Xu C."/>
        </authorList>
    </citation>
    <scope>NUCLEOTIDE SEQUENCE [LARGE SCALE GENOMIC DNA]</scope>
    <source>
        <tissue evidence="1">Fresh leaf</tissue>
    </source>
</reference>
<gene>
    <name evidence="1" type="ORF">CDL15_Pgr015786</name>
    <name evidence="2" type="ORF">CRG98_032498</name>
</gene>
<organism evidence="1 3">
    <name type="scientific">Punica granatum</name>
    <name type="common">Pomegranate</name>
    <dbReference type="NCBI Taxonomy" id="22663"/>
    <lineage>
        <taxon>Eukaryota</taxon>
        <taxon>Viridiplantae</taxon>
        <taxon>Streptophyta</taxon>
        <taxon>Embryophyta</taxon>
        <taxon>Tracheophyta</taxon>
        <taxon>Spermatophyta</taxon>
        <taxon>Magnoliopsida</taxon>
        <taxon>eudicotyledons</taxon>
        <taxon>Gunneridae</taxon>
        <taxon>Pentapetalae</taxon>
        <taxon>rosids</taxon>
        <taxon>malvids</taxon>
        <taxon>Myrtales</taxon>
        <taxon>Lythraceae</taxon>
        <taxon>Punica</taxon>
    </lineage>
</organism>
<dbReference type="PANTHER" id="PTHR47076">
    <property type="entry name" value="NHL DOMAIN PROTEIN"/>
    <property type="match status" value="1"/>
</dbReference>
<evidence type="ECO:0000313" key="4">
    <source>
        <dbReference type="Proteomes" id="UP000233551"/>
    </source>
</evidence>
<dbReference type="Proteomes" id="UP000233551">
    <property type="component" value="Unassembled WGS sequence"/>
</dbReference>
<keyword evidence="4" id="KW-1185">Reference proteome</keyword>
<name>A0A218XPI5_PUNGR</name>
<dbReference type="EMBL" id="PGOL01002555">
    <property type="protein sequence ID" value="PKI47085.1"/>
    <property type="molecule type" value="Genomic_DNA"/>
</dbReference>
<reference evidence="2 4" key="3">
    <citation type="submission" date="2017-11" db="EMBL/GenBank/DDBJ databases">
        <title>De-novo sequencing of pomegranate (Punica granatum L.) genome.</title>
        <authorList>
            <person name="Akparov Z."/>
            <person name="Amiraslanov A."/>
            <person name="Hajiyeva S."/>
            <person name="Abbasov M."/>
            <person name="Kaur K."/>
            <person name="Hamwieh A."/>
            <person name="Solovyev V."/>
            <person name="Salamov A."/>
            <person name="Braich B."/>
            <person name="Kosarev P."/>
            <person name="Mahmoud A."/>
            <person name="Hajiyev E."/>
            <person name="Babayeva S."/>
            <person name="Izzatullayeva V."/>
            <person name="Mammadov A."/>
            <person name="Mammadov A."/>
            <person name="Sharifova S."/>
            <person name="Ojaghi J."/>
            <person name="Eynullazada K."/>
            <person name="Bayramov B."/>
            <person name="Abdulazimova A."/>
            <person name="Shahmuradov I."/>
        </authorList>
    </citation>
    <scope>NUCLEOTIDE SEQUENCE [LARGE SCALE GENOMIC DNA]</scope>
    <source>
        <strain evidence="2">AG2017</strain>
        <strain evidence="4">cv. AG2017</strain>
        <tissue evidence="2">Leaf</tissue>
    </source>
</reference>
<protein>
    <submittedName>
        <fullName evidence="1">Uncharacterized protein</fullName>
    </submittedName>
</protein>